<feature type="region of interest" description="Disordered" evidence="1">
    <location>
        <begin position="1"/>
        <end position="20"/>
    </location>
</feature>
<dbReference type="InterPro" id="IPR011990">
    <property type="entry name" value="TPR-like_helical_dom_sf"/>
</dbReference>
<dbReference type="RefSeq" id="WP_149424865.1">
    <property type="nucleotide sequence ID" value="NZ_CP022579.1"/>
</dbReference>
<dbReference type="KEGG" id="otr:OTERR_06670"/>
<dbReference type="Gene3D" id="1.20.58.320">
    <property type="entry name" value="TPR-like"/>
    <property type="match status" value="1"/>
</dbReference>
<dbReference type="AlphaFoldDB" id="A0A5C1E5J4"/>
<gene>
    <name evidence="2" type="ORF">OTERR_06670</name>
</gene>
<evidence type="ECO:0000256" key="1">
    <source>
        <dbReference type="SAM" id="MobiDB-lite"/>
    </source>
</evidence>
<dbReference type="Gene3D" id="1.25.40.10">
    <property type="entry name" value="Tetratricopeptide repeat domain"/>
    <property type="match status" value="1"/>
</dbReference>
<keyword evidence="3" id="KW-1185">Reference proteome</keyword>
<dbReference type="Proteomes" id="UP000323671">
    <property type="component" value="Chromosome"/>
</dbReference>
<protein>
    <recommendedName>
        <fullName evidence="4">DUF924 domain-containing protein</fullName>
    </recommendedName>
</protein>
<evidence type="ECO:0000313" key="3">
    <source>
        <dbReference type="Proteomes" id="UP000323671"/>
    </source>
</evidence>
<sequence length="219" mass="24168">MNDAFTPPQTPPPALAHPHFPTTPCRPPFHPDEVLDAWFGPRDDPQRRQPRRAWFMGRADFDAALRARFLPVWEAAVRGELAAWNATAQGRLALVIVLDQLSRNFFRGDARAFASDAAARRVAEAALAAGEDQCLAPVARAFLYLPFEHSEDAADQARAEALFTALAAADPALDSYLDYARRHRAVILRFGRFPHRNAALGRTTTAEEAAFLADHPAGF</sequence>
<name>A0A5C1E5J4_9RHOO</name>
<proteinExistence type="predicted"/>
<dbReference type="Pfam" id="PF06041">
    <property type="entry name" value="DUF924"/>
    <property type="match status" value="1"/>
</dbReference>
<evidence type="ECO:0000313" key="2">
    <source>
        <dbReference type="EMBL" id="QEL64143.1"/>
    </source>
</evidence>
<organism evidence="2 3">
    <name type="scientific">Oryzomicrobium terrae</name>
    <dbReference type="NCBI Taxonomy" id="1735038"/>
    <lineage>
        <taxon>Bacteria</taxon>
        <taxon>Pseudomonadati</taxon>
        <taxon>Pseudomonadota</taxon>
        <taxon>Betaproteobacteria</taxon>
        <taxon>Rhodocyclales</taxon>
        <taxon>Rhodocyclaceae</taxon>
        <taxon>Oryzomicrobium</taxon>
    </lineage>
</organism>
<dbReference type="EMBL" id="CP022579">
    <property type="protein sequence ID" value="QEL64143.1"/>
    <property type="molecule type" value="Genomic_DNA"/>
</dbReference>
<dbReference type="InterPro" id="IPR010323">
    <property type="entry name" value="DUF924"/>
</dbReference>
<accession>A0A5C1E5J4</accession>
<evidence type="ECO:0008006" key="4">
    <source>
        <dbReference type="Google" id="ProtNLM"/>
    </source>
</evidence>
<reference evidence="2 3" key="1">
    <citation type="submission" date="2017-07" db="EMBL/GenBank/DDBJ databases">
        <title>Complete genome sequence of Oryzomicrobium terrae TPP412.</title>
        <authorList>
            <person name="Chiu L.-W."/>
            <person name="Lo K.-J."/>
            <person name="Tsai Y.-M."/>
            <person name="Lin S.-S."/>
            <person name="Kuo C.-H."/>
            <person name="Liu C.-T."/>
        </authorList>
    </citation>
    <scope>NUCLEOTIDE SEQUENCE [LARGE SCALE GENOMIC DNA]</scope>
    <source>
        <strain evidence="2 3">TPP412</strain>
    </source>
</reference>
<dbReference type="SUPFAM" id="SSF48452">
    <property type="entry name" value="TPR-like"/>
    <property type="match status" value="1"/>
</dbReference>